<dbReference type="PANTHER" id="PTHR40621:SF8">
    <property type="entry name" value="AP-1-LIKE TRANSCRIPTION FACTOR YAP3"/>
    <property type="match status" value="1"/>
</dbReference>
<dbReference type="SMART" id="SM00338">
    <property type="entry name" value="BRLZ"/>
    <property type="match status" value="1"/>
</dbReference>
<dbReference type="EMBL" id="BTGB01000003">
    <property type="protein sequence ID" value="GMM46519.1"/>
    <property type="molecule type" value="Genomic_DNA"/>
</dbReference>
<dbReference type="Proteomes" id="UP001378960">
    <property type="component" value="Unassembled WGS sequence"/>
</dbReference>
<dbReference type="PROSITE" id="PS00036">
    <property type="entry name" value="BZIP_BASIC"/>
    <property type="match status" value="1"/>
</dbReference>
<evidence type="ECO:0000259" key="4">
    <source>
        <dbReference type="PROSITE" id="PS50217"/>
    </source>
</evidence>
<dbReference type="CDD" id="cd14688">
    <property type="entry name" value="bZIP_YAP"/>
    <property type="match status" value="1"/>
</dbReference>
<evidence type="ECO:0000256" key="3">
    <source>
        <dbReference type="SAM" id="Coils"/>
    </source>
</evidence>
<dbReference type="Gene3D" id="1.10.238.100">
    <property type="entry name" value="YAP1 redox domain. Chain B"/>
    <property type="match status" value="1"/>
</dbReference>
<dbReference type="PANTHER" id="PTHR40621">
    <property type="entry name" value="TRANSCRIPTION FACTOR KAPC-RELATED"/>
    <property type="match status" value="1"/>
</dbReference>
<dbReference type="AlphaFoldDB" id="A0AAV5R7A0"/>
<dbReference type="InterPro" id="IPR046347">
    <property type="entry name" value="bZIP_sf"/>
</dbReference>
<name>A0AAV5R7A0_PICKL</name>
<dbReference type="Gene3D" id="1.20.5.170">
    <property type="match status" value="1"/>
</dbReference>
<keyword evidence="6" id="KW-1185">Reference proteome</keyword>
<reference evidence="5 6" key="1">
    <citation type="journal article" date="2023" name="Elife">
        <title>Identification of key yeast species and microbe-microbe interactions impacting larval growth of Drosophila in the wild.</title>
        <authorList>
            <person name="Mure A."/>
            <person name="Sugiura Y."/>
            <person name="Maeda R."/>
            <person name="Honda K."/>
            <person name="Sakurai N."/>
            <person name="Takahashi Y."/>
            <person name="Watada M."/>
            <person name="Katoh T."/>
            <person name="Gotoh A."/>
            <person name="Gotoh Y."/>
            <person name="Taniguchi I."/>
            <person name="Nakamura K."/>
            <person name="Hayashi T."/>
            <person name="Katayama T."/>
            <person name="Uemura T."/>
            <person name="Hattori Y."/>
        </authorList>
    </citation>
    <scope>NUCLEOTIDE SEQUENCE [LARGE SCALE GENOMIC DNA]</scope>
    <source>
        <strain evidence="5 6">PK-24</strain>
    </source>
</reference>
<dbReference type="SUPFAM" id="SSF57959">
    <property type="entry name" value="Leucine zipper domain"/>
    <property type="match status" value="1"/>
</dbReference>
<accession>A0AAV5R7A0</accession>
<feature type="coiled-coil region" evidence="3">
    <location>
        <begin position="43"/>
        <end position="84"/>
    </location>
</feature>
<dbReference type="PROSITE" id="PS50217">
    <property type="entry name" value="BZIP"/>
    <property type="match status" value="1"/>
</dbReference>
<evidence type="ECO:0000256" key="2">
    <source>
        <dbReference type="ARBA" id="ARBA00023242"/>
    </source>
</evidence>
<gene>
    <name evidence="5" type="ORF">DAPK24_030940</name>
</gene>
<evidence type="ECO:0000313" key="5">
    <source>
        <dbReference type="EMBL" id="GMM46519.1"/>
    </source>
</evidence>
<evidence type="ECO:0000313" key="6">
    <source>
        <dbReference type="Proteomes" id="UP001378960"/>
    </source>
</evidence>
<keyword evidence="3" id="KW-0175">Coiled coil</keyword>
<sequence>MEDNNYGEYPVFNTEYYITDKNIDDETYERRKAQNRAAQRAFRERKEGKLRELTIKLQNAEKEREKLEIQLKQLREKNVKLGMENQILLSSSGSSISISPVSDNRNDNIMFKFPTKKEFINKSVDLSQHNSSNSNILIGQSYEINDEKLLTISAIWDYLYEFKQLNEDVEINISKIMEELRGKEKCHGFGPAYKLSLVNEIIIRHVV</sequence>
<protein>
    <submittedName>
        <fullName evidence="5">Yap3 protein</fullName>
    </submittedName>
</protein>
<comment type="subcellular location">
    <subcellularLocation>
        <location evidence="1">Nucleus</location>
    </subcellularLocation>
</comment>
<dbReference type="GO" id="GO:0090575">
    <property type="term" value="C:RNA polymerase II transcription regulator complex"/>
    <property type="evidence" value="ECO:0007669"/>
    <property type="project" value="TreeGrafter"/>
</dbReference>
<proteinExistence type="predicted"/>
<dbReference type="InterPro" id="IPR004827">
    <property type="entry name" value="bZIP"/>
</dbReference>
<comment type="caution">
    <text evidence="5">The sequence shown here is derived from an EMBL/GenBank/DDBJ whole genome shotgun (WGS) entry which is preliminary data.</text>
</comment>
<evidence type="ECO:0000256" key="1">
    <source>
        <dbReference type="ARBA" id="ARBA00004123"/>
    </source>
</evidence>
<dbReference type="GO" id="GO:0000976">
    <property type="term" value="F:transcription cis-regulatory region binding"/>
    <property type="evidence" value="ECO:0007669"/>
    <property type="project" value="InterPro"/>
</dbReference>
<keyword evidence="2" id="KW-0539">Nucleus</keyword>
<organism evidence="5 6">
    <name type="scientific">Pichia kluyveri</name>
    <name type="common">Yeast</name>
    <dbReference type="NCBI Taxonomy" id="36015"/>
    <lineage>
        <taxon>Eukaryota</taxon>
        <taxon>Fungi</taxon>
        <taxon>Dikarya</taxon>
        <taxon>Ascomycota</taxon>
        <taxon>Saccharomycotina</taxon>
        <taxon>Pichiomycetes</taxon>
        <taxon>Pichiales</taxon>
        <taxon>Pichiaceae</taxon>
        <taxon>Pichia</taxon>
    </lineage>
</organism>
<dbReference type="GO" id="GO:0001228">
    <property type="term" value="F:DNA-binding transcription activator activity, RNA polymerase II-specific"/>
    <property type="evidence" value="ECO:0007669"/>
    <property type="project" value="TreeGrafter"/>
</dbReference>
<feature type="domain" description="BZIP" evidence="4">
    <location>
        <begin position="25"/>
        <end position="81"/>
    </location>
</feature>
<dbReference type="InterPro" id="IPR050936">
    <property type="entry name" value="AP-1-like"/>
</dbReference>